<reference evidence="1 2" key="1">
    <citation type="journal article" date="2012" name="J. Bacteriol.">
        <title>Genome Sequence of the Pattern-Forming Social Bacterium Paenibacillus dendritiformis C454 Chiral Morphotype.</title>
        <authorList>
            <person name="Sirota-Madi A."/>
            <person name="Olender T."/>
            <person name="Helman Y."/>
            <person name="Brainis I."/>
            <person name="Finkelshtein A."/>
            <person name="Roth D."/>
            <person name="Hagai E."/>
            <person name="Leshkowitz D."/>
            <person name="Brodsky L."/>
            <person name="Galatenko V."/>
            <person name="Nikolaev V."/>
            <person name="Gutnick D.L."/>
            <person name="Lancet D."/>
            <person name="Ben-Jacob E."/>
        </authorList>
    </citation>
    <scope>NUCLEOTIDE SEQUENCE [LARGE SCALE GENOMIC DNA]</scope>
    <source>
        <strain evidence="1 2">C454</strain>
    </source>
</reference>
<comment type="caution">
    <text evidence="1">The sequence shown here is derived from an EMBL/GenBank/DDBJ whole genome shotgun (WGS) entry which is preliminary data.</text>
</comment>
<sequence>MKGERRLGILRNYSILSIWPVESGEFLHGRIILSDSPLVQAITGEIAAFLQDSLARIAGAMRIMYFCSIAAIAMHTLS</sequence>
<protein>
    <submittedName>
        <fullName evidence="1">Uncharacterized protein</fullName>
    </submittedName>
</protein>
<dbReference type="Proteomes" id="UP000003900">
    <property type="component" value="Unassembled WGS sequence"/>
</dbReference>
<dbReference type="EMBL" id="AHKH01000001">
    <property type="protein sequence ID" value="EHQ64419.1"/>
    <property type="molecule type" value="Genomic_DNA"/>
</dbReference>
<dbReference type="AlphaFoldDB" id="H3S9H1"/>
<evidence type="ECO:0000313" key="1">
    <source>
        <dbReference type="EMBL" id="EHQ64419.1"/>
    </source>
</evidence>
<gene>
    <name evidence="1" type="ORF">PDENDC454_00855</name>
</gene>
<keyword evidence="2" id="KW-1185">Reference proteome</keyword>
<name>H3S9H1_9BACL</name>
<accession>H3S9H1</accession>
<organism evidence="1 2">
    <name type="scientific">Paenibacillus dendritiformis C454</name>
    <dbReference type="NCBI Taxonomy" id="1131935"/>
    <lineage>
        <taxon>Bacteria</taxon>
        <taxon>Bacillati</taxon>
        <taxon>Bacillota</taxon>
        <taxon>Bacilli</taxon>
        <taxon>Bacillales</taxon>
        <taxon>Paenibacillaceae</taxon>
        <taxon>Paenibacillus</taxon>
    </lineage>
</organism>
<evidence type="ECO:0000313" key="2">
    <source>
        <dbReference type="Proteomes" id="UP000003900"/>
    </source>
</evidence>
<proteinExistence type="predicted"/>